<evidence type="ECO:0000256" key="6">
    <source>
        <dbReference type="ARBA" id="ARBA00023136"/>
    </source>
</evidence>
<evidence type="ECO:0000256" key="7">
    <source>
        <dbReference type="ARBA" id="ARBA00023157"/>
    </source>
</evidence>
<dbReference type="GO" id="GO:0007166">
    <property type="term" value="P:cell surface receptor signaling pathway"/>
    <property type="evidence" value="ECO:0007669"/>
    <property type="project" value="TreeGrafter"/>
</dbReference>
<dbReference type="InterPro" id="IPR051713">
    <property type="entry name" value="T-cell_Activation_Regulation"/>
</dbReference>
<dbReference type="AlphaFoldDB" id="A0A6P8IS77"/>
<dbReference type="GO" id="GO:0009897">
    <property type="term" value="C:external side of plasma membrane"/>
    <property type="evidence" value="ECO:0007669"/>
    <property type="project" value="TreeGrafter"/>
</dbReference>
<protein>
    <submittedName>
        <fullName evidence="16">Uncharacterized protein LOC116304196</fullName>
    </submittedName>
</protein>
<proteinExistence type="predicted"/>
<keyword evidence="8" id="KW-0675">Receptor</keyword>
<comment type="subcellular location">
    <subcellularLocation>
        <location evidence="1">Cell membrane</location>
        <topology evidence="1">Single-pass type I membrane protein</topology>
    </subcellularLocation>
</comment>
<keyword evidence="5 12" id="KW-1133">Transmembrane helix</keyword>
<dbReference type="Gene3D" id="2.60.40.10">
    <property type="entry name" value="Immunoglobulins"/>
    <property type="match status" value="1"/>
</dbReference>
<dbReference type="InterPro" id="IPR036364">
    <property type="entry name" value="SEA_dom_sf"/>
</dbReference>
<dbReference type="Gene3D" id="3.30.70.960">
    <property type="entry name" value="SEA domain"/>
    <property type="match status" value="1"/>
</dbReference>
<feature type="compositionally biased region" description="Polar residues" evidence="11">
    <location>
        <begin position="363"/>
        <end position="372"/>
    </location>
</feature>
<organism evidence="15 16">
    <name type="scientific">Actinia tenebrosa</name>
    <name type="common">Australian red waratah sea anemone</name>
    <dbReference type="NCBI Taxonomy" id="6105"/>
    <lineage>
        <taxon>Eukaryota</taxon>
        <taxon>Metazoa</taxon>
        <taxon>Cnidaria</taxon>
        <taxon>Anthozoa</taxon>
        <taxon>Hexacorallia</taxon>
        <taxon>Actiniaria</taxon>
        <taxon>Actiniidae</taxon>
        <taxon>Actinia</taxon>
    </lineage>
</organism>
<keyword evidence="9" id="KW-0325">Glycoprotein</keyword>
<evidence type="ECO:0000259" key="14">
    <source>
        <dbReference type="PROSITE" id="PS50024"/>
    </source>
</evidence>
<accession>A0A6P8IS77</accession>
<feature type="domain" description="SEA" evidence="14">
    <location>
        <begin position="171"/>
        <end position="281"/>
    </location>
</feature>
<dbReference type="SUPFAM" id="SSF82671">
    <property type="entry name" value="SEA domain"/>
    <property type="match status" value="1"/>
</dbReference>
<dbReference type="GO" id="GO:0006955">
    <property type="term" value="P:immune response"/>
    <property type="evidence" value="ECO:0007669"/>
    <property type="project" value="TreeGrafter"/>
</dbReference>
<keyword evidence="10" id="KW-0393">Immunoglobulin domain</keyword>
<keyword evidence="7" id="KW-1015">Disulfide bond</keyword>
<dbReference type="InterPro" id="IPR000082">
    <property type="entry name" value="SEA_dom"/>
</dbReference>
<evidence type="ECO:0000256" key="8">
    <source>
        <dbReference type="ARBA" id="ARBA00023170"/>
    </source>
</evidence>
<evidence type="ECO:0000256" key="11">
    <source>
        <dbReference type="SAM" id="MobiDB-lite"/>
    </source>
</evidence>
<dbReference type="RefSeq" id="XP_031569747.1">
    <property type="nucleotide sequence ID" value="XM_031713887.1"/>
</dbReference>
<evidence type="ECO:0000256" key="2">
    <source>
        <dbReference type="ARBA" id="ARBA00022475"/>
    </source>
</evidence>
<dbReference type="GO" id="GO:0071222">
    <property type="term" value="P:cellular response to lipopolysaccharide"/>
    <property type="evidence" value="ECO:0007669"/>
    <property type="project" value="TreeGrafter"/>
</dbReference>
<evidence type="ECO:0000313" key="16">
    <source>
        <dbReference type="RefSeq" id="XP_031569747.1"/>
    </source>
</evidence>
<dbReference type="PANTHER" id="PTHR25466:SF9">
    <property type="entry name" value="FIBRONECTIN TYPE-III DOMAIN-CONTAINING PROTEIN"/>
    <property type="match status" value="1"/>
</dbReference>
<keyword evidence="4 13" id="KW-0732">Signal</keyword>
<reference evidence="16" key="1">
    <citation type="submission" date="2025-08" db="UniProtKB">
        <authorList>
            <consortium name="RefSeq"/>
        </authorList>
    </citation>
    <scope>IDENTIFICATION</scope>
    <source>
        <tissue evidence="16">Tentacle</tissue>
    </source>
</reference>
<dbReference type="PROSITE" id="PS50024">
    <property type="entry name" value="SEA"/>
    <property type="match status" value="1"/>
</dbReference>
<dbReference type="OrthoDB" id="7493297at2759"/>
<dbReference type="GeneID" id="116304196"/>
<evidence type="ECO:0000256" key="1">
    <source>
        <dbReference type="ARBA" id="ARBA00004251"/>
    </source>
</evidence>
<name>A0A6P8IS77_ACTTE</name>
<dbReference type="Pfam" id="PF01390">
    <property type="entry name" value="SEA"/>
    <property type="match status" value="1"/>
</dbReference>
<keyword evidence="6 12" id="KW-0472">Membrane</keyword>
<evidence type="ECO:0000256" key="9">
    <source>
        <dbReference type="ARBA" id="ARBA00023180"/>
    </source>
</evidence>
<sequence>MFWHMLLSVIALVMGEKVLSISSPSQLTREVGQDVVFMINSTAMSEATWGVRDGDTNYLNPRLYRVLSSFGEFPDTKINSTSYAGRVSFVGNLSKGHAWFKISNLNISDTNQYMALIMLQGEKSYRYIATKLDVIQPVPTTATITVPTASSSPTGIITQGQTAFPSTEPPILKNLTTSLKVKREFSKSMEDSNSLSFRNFAKEFQTAIEQAYKNDSNFHYFGSVRVISLREGSINVTFIVFFTSGIKRDSACAPLENAIKDGNLGNFEIVPGSLGCSDPKTSTPRPPASTTGVHPGIIAGVVIVGVLAIAGLVIAILFVCRKKSSKKAYRSSTGPAPGYEMDARHGEPEEQYASVQKPGASVPKQSGDQSLPQYAVVDKSKKNKNKPRESDELVYAVLDHDHNASMSSRPPSDRRSTGATGDTVYADIQSEKKKQRYPPPQYGNIQDNSYA</sequence>
<keyword evidence="2" id="KW-1003">Cell membrane</keyword>
<evidence type="ECO:0000256" key="3">
    <source>
        <dbReference type="ARBA" id="ARBA00022692"/>
    </source>
</evidence>
<evidence type="ECO:0000256" key="10">
    <source>
        <dbReference type="ARBA" id="ARBA00023319"/>
    </source>
</evidence>
<dbReference type="PANTHER" id="PTHR25466">
    <property type="entry name" value="T-LYMPHOCYTE ACTIVATION ANTIGEN"/>
    <property type="match status" value="1"/>
</dbReference>
<dbReference type="KEGG" id="aten:116304196"/>
<evidence type="ECO:0000256" key="5">
    <source>
        <dbReference type="ARBA" id="ARBA00022989"/>
    </source>
</evidence>
<gene>
    <name evidence="16" type="primary">LOC116304196</name>
</gene>
<feature type="region of interest" description="Disordered" evidence="11">
    <location>
        <begin position="328"/>
        <end position="451"/>
    </location>
</feature>
<dbReference type="InParanoid" id="A0A6P8IS77"/>
<feature type="transmembrane region" description="Helical" evidence="12">
    <location>
        <begin position="297"/>
        <end position="320"/>
    </location>
</feature>
<evidence type="ECO:0000313" key="15">
    <source>
        <dbReference type="Proteomes" id="UP000515163"/>
    </source>
</evidence>
<evidence type="ECO:0000256" key="4">
    <source>
        <dbReference type="ARBA" id="ARBA00022729"/>
    </source>
</evidence>
<evidence type="ECO:0000256" key="13">
    <source>
        <dbReference type="SAM" id="SignalP"/>
    </source>
</evidence>
<keyword evidence="3 12" id="KW-0812">Transmembrane</keyword>
<evidence type="ECO:0000256" key="12">
    <source>
        <dbReference type="SAM" id="Phobius"/>
    </source>
</evidence>
<dbReference type="InterPro" id="IPR013783">
    <property type="entry name" value="Ig-like_fold"/>
</dbReference>
<feature type="signal peptide" evidence="13">
    <location>
        <begin position="1"/>
        <end position="15"/>
    </location>
</feature>
<feature type="chain" id="PRO_5027908192" evidence="13">
    <location>
        <begin position="16"/>
        <end position="451"/>
    </location>
</feature>
<dbReference type="Proteomes" id="UP000515163">
    <property type="component" value="Unplaced"/>
</dbReference>
<keyword evidence="15" id="KW-1185">Reference proteome</keyword>